<dbReference type="EMBL" id="CP136920">
    <property type="protein sequence ID" value="WOO42272.1"/>
    <property type="molecule type" value="Genomic_DNA"/>
</dbReference>
<name>A0AAQ3QWU7_9BACT</name>
<dbReference type="Gene3D" id="3.30.450.20">
    <property type="entry name" value="PAS domain"/>
    <property type="match status" value="1"/>
</dbReference>
<dbReference type="AlphaFoldDB" id="A0AAQ3QWU7"/>
<evidence type="ECO:0000313" key="2">
    <source>
        <dbReference type="EMBL" id="WOO42272.1"/>
    </source>
</evidence>
<proteinExistence type="predicted"/>
<protein>
    <submittedName>
        <fullName evidence="2">Cache domain-containing protein</fullName>
    </submittedName>
</protein>
<feature type="domain" description="Double Cache" evidence="1">
    <location>
        <begin position="166"/>
        <end position="263"/>
    </location>
</feature>
<dbReference type="Pfam" id="PF08269">
    <property type="entry name" value="dCache_2"/>
    <property type="match status" value="1"/>
</dbReference>
<dbReference type="RefSeq" id="WP_317834789.1">
    <property type="nucleotide sequence ID" value="NZ_CP136920.1"/>
</dbReference>
<evidence type="ECO:0000259" key="1">
    <source>
        <dbReference type="Pfam" id="PF08269"/>
    </source>
</evidence>
<gene>
    <name evidence="2" type="ORF">RZN69_04165</name>
</gene>
<dbReference type="InterPro" id="IPR004010">
    <property type="entry name" value="Double_Cache_2"/>
</dbReference>
<evidence type="ECO:0000313" key="3">
    <source>
        <dbReference type="Proteomes" id="UP001304300"/>
    </source>
</evidence>
<dbReference type="KEGG" id="puo:RZN69_04165"/>
<accession>A0AAQ3QWU7</accession>
<dbReference type="Proteomes" id="UP001304300">
    <property type="component" value="Chromosome"/>
</dbReference>
<reference evidence="2 3" key="1">
    <citation type="submission" date="2023-10" db="EMBL/GenBank/DDBJ databases">
        <title>Rubellicoccus peritrichatus gen. nov., sp. nov., isolated from an algae of coral reef tank.</title>
        <authorList>
            <person name="Luo J."/>
        </authorList>
    </citation>
    <scope>NUCLEOTIDE SEQUENCE [LARGE SCALE GENOMIC DNA]</scope>
    <source>
        <strain evidence="2 3">CR14</strain>
    </source>
</reference>
<sequence>MTIAEAVKKVNIASDKIEAKGIEVIKEPNFSQVLLGGHNLYIIHAESGEIVYFPHKVQTDDAEALAIKEINGKPFSRLVENNGSHSNIGVWWNLVSDTLMMHPHKYYSRAVSAPNGENYVLSASNNNVKMERVFIETLVTDAVMLFELTGEKAFDTFKDPDSYFRYKDTYVFVIDMEGTLLCDPGMPSMEHNPLFMKKFGDGVQKEIDIVNSESGEGWFFYHFYEPTEEDKIEPKWYFTKRATRKGKKYIVGSGIYPADIKDASRLIKDTVTEK</sequence>
<organism evidence="2 3">
    <name type="scientific">Rubellicoccus peritrichatus</name>
    <dbReference type="NCBI Taxonomy" id="3080537"/>
    <lineage>
        <taxon>Bacteria</taxon>
        <taxon>Pseudomonadati</taxon>
        <taxon>Verrucomicrobiota</taxon>
        <taxon>Opitutia</taxon>
        <taxon>Puniceicoccales</taxon>
        <taxon>Cerasicoccaceae</taxon>
        <taxon>Rubellicoccus</taxon>
    </lineage>
</organism>
<keyword evidence="3" id="KW-1185">Reference proteome</keyword>